<dbReference type="Gene3D" id="6.10.340.10">
    <property type="match status" value="1"/>
</dbReference>
<proteinExistence type="predicted"/>
<keyword evidence="8" id="KW-0547">Nucleotide-binding</keyword>
<gene>
    <name evidence="17" type="ORF">D5F11_001895</name>
</gene>
<evidence type="ECO:0000313" key="17">
    <source>
        <dbReference type="EMBL" id="RST61655.1"/>
    </source>
</evidence>
<dbReference type="SUPFAM" id="SSF158472">
    <property type="entry name" value="HAMP domain-like"/>
    <property type="match status" value="1"/>
</dbReference>
<dbReference type="Gene3D" id="3.30.565.10">
    <property type="entry name" value="Histidine kinase-like ATPase, C-terminal domain"/>
    <property type="match status" value="1"/>
</dbReference>
<dbReference type="SMART" id="SM00304">
    <property type="entry name" value="HAMP"/>
    <property type="match status" value="1"/>
</dbReference>
<dbReference type="SMART" id="SM00387">
    <property type="entry name" value="HATPase_c"/>
    <property type="match status" value="1"/>
</dbReference>
<evidence type="ECO:0000256" key="2">
    <source>
        <dbReference type="ARBA" id="ARBA00004651"/>
    </source>
</evidence>
<sequence length="364" mass="41439">MGNILRSFRTQMILRLCISMGAAGGITYGLYKILQVYYKTEVKAEDPLAQIRRLIANVGDINFFLIIFIPLAVMFFFFLTKSYNSFFKEISTGIHQLAHGDFNTRIHIRTNDEFRDIAEDINRAGEKLKESLERGDFAESSKDQLIVNLAHDLRTPLTSVIGYLDLVLRENDLNEEQIKHYLKIAHTKSVRLEKLIDELFEVSRLNYGILKMEKELLDLGELLLQLNEEFYPVFEKSRLTARMDIASGLQIVGDGEMLARVFENLLSNAVRYGSDGEFIDIKGYVEERDAVVEVVNYGNYITSESLAHIFDVFYTGDKSRTVDHGSTGLGLFIAKNIVEQHHGTITAASDPVQTIFTVRFPLKT</sequence>
<evidence type="ECO:0000259" key="16">
    <source>
        <dbReference type="PROSITE" id="PS50885"/>
    </source>
</evidence>
<dbReference type="InterPro" id="IPR003594">
    <property type="entry name" value="HATPase_dom"/>
</dbReference>
<name>A0A429XDX6_SIMTE</name>
<dbReference type="InterPro" id="IPR005467">
    <property type="entry name" value="His_kinase_dom"/>
</dbReference>
<evidence type="ECO:0000256" key="8">
    <source>
        <dbReference type="ARBA" id="ARBA00022741"/>
    </source>
</evidence>
<evidence type="ECO:0000256" key="5">
    <source>
        <dbReference type="ARBA" id="ARBA00022553"/>
    </source>
</evidence>
<evidence type="ECO:0000256" key="11">
    <source>
        <dbReference type="ARBA" id="ARBA00022989"/>
    </source>
</evidence>
<dbReference type="PANTHER" id="PTHR45528">
    <property type="entry name" value="SENSOR HISTIDINE KINASE CPXA"/>
    <property type="match status" value="1"/>
</dbReference>
<keyword evidence="5" id="KW-0597">Phosphoprotein</keyword>
<keyword evidence="12" id="KW-0902">Two-component regulatory system</keyword>
<dbReference type="Proteomes" id="UP000287296">
    <property type="component" value="Unassembled WGS sequence"/>
</dbReference>
<organism evidence="17 18">
    <name type="scientific">Siminovitchia terrae</name>
    <name type="common">Bacillus terrae</name>
    <dbReference type="NCBI Taxonomy" id="1914933"/>
    <lineage>
        <taxon>Bacteria</taxon>
        <taxon>Bacillati</taxon>
        <taxon>Bacillota</taxon>
        <taxon>Bacilli</taxon>
        <taxon>Bacillales</taxon>
        <taxon>Bacillaceae</taxon>
        <taxon>Siminovitchia</taxon>
    </lineage>
</organism>
<dbReference type="InterPro" id="IPR008358">
    <property type="entry name" value="Sig_transdc_His_kin/Pase_MprB"/>
</dbReference>
<evidence type="ECO:0000256" key="9">
    <source>
        <dbReference type="ARBA" id="ARBA00022777"/>
    </source>
</evidence>
<keyword evidence="7 14" id="KW-0812">Transmembrane</keyword>
<dbReference type="InterPro" id="IPR050398">
    <property type="entry name" value="HssS/ArlS-like"/>
</dbReference>
<evidence type="ECO:0000256" key="4">
    <source>
        <dbReference type="ARBA" id="ARBA00022475"/>
    </source>
</evidence>
<dbReference type="OrthoDB" id="9792991at2"/>
<evidence type="ECO:0000256" key="6">
    <source>
        <dbReference type="ARBA" id="ARBA00022679"/>
    </source>
</evidence>
<dbReference type="EMBL" id="QYTW02000001">
    <property type="protein sequence ID" value="RST61655.1"/>
    <property type="molecule type" value="Genomic_DNA"/>
</dbReference>
<comment type="catalytic activity">
    <reaction evidence="1">
        <text>ATP + protein L-histidine = ADP + protein N-phospho-L-histidine.</text>
        <dbReference type="EC" id="2.7.13.3"/>
    </reaction>
</comment>
<dbReference type="Pfam" id="PF00512">
    <property type="entry name" value="HisKA"/>
    <property type="match status" value="1"/>
</dbReference>
<keyword evidence="4" id="KW-1003">Cell membrane</keyword>
<dbReference type="PROSITE" id="PS50109">
    <property type="entry name" value="HIS_KIN"/>
    <property type="match status" value="1"/>
</dbReference>
<evidence type="ECO:0000256" key="14">
    <source>
        <dbReference type="SAM" id="Phobius"/>
    </source>
</evidence>
<dbReference type="CDD" id="cd06225">
    <property type="entry name" value="HAMP"/>
    <property type="match status" value="1"/>
</dbReference>
<dbReference type="FunFam" id="3.30.565.10:FF:000013">
    <property type="entry name" value="Two-component sensor histidine kinase"/>
    <property type="match status" value="1"/>
</dbReference>
<accession>A0A429XDX6</accession>
<protein>
    <recommendedName>
        <fullName evidence="3">histidine kinase</fullName>
        <ecNumber evidence="3">2.7.13.3</ecNumber>
    </recommendedName>
</protein>
<comment type="caution">
    <text evidence="17">The sequence shown here is derived from an EMBL/GenBank/DDBJ whole genome shotgun (WGS) entry which is preliminary data.</text>
</comment>
<evidence type="ECO:0000256" key="7">
    <source>
        <dbReference type="ARBA" id="ARBA00022692"/>
    </source>
</evidence>
<keyword evidence="11 14" id="KW-1133">Transmembrane helix</keyword>
<comment type="subcellular location">
    <subcellularLocation>
        <location evidence="2">Cell membrane</location>
        <topology evidence="2">Multi-pass membrane protein</topology>
    </subcellularLocation>
</comment>
<dbReference type="Pfam" id="PF00672">
    <property type="entry name" value="HAMP"/>
    <property type="match status" value="1"/>
</dbReference>
<dbReference type="GO" id="GO:0000155">
    <property type="term" value="F:phosphorelay sensor kinase activity"/>
    <property type="evidence" value="ECO:0007669"/>
    <property type="project" value="InterPro"/>
</dbReference>
<dbReference type="GO" id="GO:0005886">
    <property type="term" value="C:plasma membrane"/>
    <property type="evidence" value="ECO:0007669"/>
    <property type="project" value="UniProtKB-SubCell"/>
</dbReference>
<dbReference type="InterPro" id="IPR036097">
    <property type="entry name" value="HisK_dim/P_sf"/>
</dbReference>
<dbReference type="PROSITE" id="PS50885">
    <property type="entry name" value="HAMP"/>
    <property type="match status" value="1"/>
</dbReference>
<feature type="domain" description="HAMP" evidence="16">
    <location>
        <begin position="88"/>
        <end position="133"/>
    </location>
</feature>
<keyword evidence="10" id="KW-0067">ATP-binding</keyword>
<feature type="transmembrane region" description="Helical" evidence="14">
    <location>
        <begin position="61"/>
        <end position="79"/>
    </location>
</feature>
<evidence type="ECO:0000259" key="15">
    <source>
        <dbReference type="PROSITE" id="PS50109"/>
    </source>
</evidence>
<dbReference type="SMART" id="SM00388">
    <property type="entry name" value="HisKA"/>
    <property type="match status" value="1"/>
</dbReference>
<dbReference type="Gene3D" id="1.10.287.130">
    <property type="match status" value="1"/>
</dbReference>
<dbReference type="InterPro" id="IPR036890">
    <property type="entry name" value="HATPase_C_sf"/>
</dbReference>
<dbReference type="InterPro" id="IPR003660">
    <property type="entry name" value="HAMP_dom"/>
</dbReference>
<dbReference type="EC" id="2.7.13.3" evidence="3"/>
<dbReference type="SUPFAM" id="SSF47384">
    <property type="entry name" value="Homodimeric domain of signal transducing histidine kinase"/>
    <property type="match status" value="1"/>
</dbReference>
<dbReference type="SUPFAM" id="SSF55874">
    <property type="entry name" value="ATPase domain of HSP90 chaperone/DNA topoisomerase II/histidine kinase"/>
    <property type="match status" value="1"/>
</dbReference>
<dbReference type="PRINTS" id="PR01780">
    <property type="entry name" value="LANTIREGPROT"/>
</dbReference>
<feature type="domain" description="Histidine kinase" evidence="15">
    <location>
        <begin position="148"/>
        <end position="364"/>
    </location>
</feature>
<dbReference type="Pfam" id="PF02518">
    <property type="entry name" value="HATPase_c"/>
    <property type="match status" value="1"/>
</dbReference>
<dbReference type="GO" id="GO:0005524">
    <property type="term" value="F:ATP binding"/>
    <property type="evidence" value="ECO:0007669"/>
    <property type="project" value="UniProtKB-KW"/>
</dbReference>
<keyword evidence="9 17" id="KW-0418">Kinase</keyword>
<dbReference type="RefSeq" id="WP_120115751.1">
    <property type="nucleotide sequence ID" value="NZ_QYTW02000001.1"/>
</dbReference>
<evidence type="ECO:0000256" key="10">
    <source>
        <dbReference type="ARBA" id="ARBA00022840"/>
    </source>
</evidence>
<dbReference type="FunFam" id="1.10.287.130:FF:000001">
    <property type="entry name" value="Two-component sensor histidine kinase"/>
    <property type="match status" value="1"/>
</dbReference>
<evidence type="ECO:0000256" key="12">
    <source>
        <dbReference type="ARBA" id="ARBA00023012"/>
    </source>
</evidence>
<evidence type="ECO:0000256" key="1">
    <source>
        <dbReference type="ARBA" id="ARBA00000085"/>
    </source>
</evidence>
<keyword evidence="13 14" id="KW-0472">Membrane</keyword>
<dbReference type="CDD" id="cd00082">
    <property type="entry name" value="HisKA"/>
    <property type="match status" value="1"/>
</dbReference>
<evidence type="ECO:0000256" key="3">
    <source>
        <dbReference type="ARBA" id="ARBA00012438"/>
    </source>
</evidence>
<evidence type="ECO:0000313" key="18">
    <source>
        <dbReference type="Proteomes" id="UP000287296"/>
    </source>
</evidence>
<dbReference type="AlphaFoldDB" id="A0A429XDX6"/>
<dbReference type="InterPro" id="IPR003661">
    <property type="entry name" value="HisK_dim/P_dom"/>
</dbReference>
<keyword evidence="6" id="KW-0808">Transferase</keyword>
<reference evidence="17 18" key="1">
    <citation type="submission" date="2018-12" db="EMBL/GenBank/DDBJ databases">
        <authorList>
            <person name="Sun L."/>
            <person name="Chen Z."/>
        </authorList>
    </citation>
    <scope>NUCLEOTIDE SEQUENCE [LARGE SCALE GENOMIC DNA]</scope>
    <source>
        <strain evidence="17 18">LMG 29736</strain>
    </source>
</reference>
<dbReference type="PANTHER" id="PTHR45528:SF1">
    <property type="entry name" value="SENSOR HISTIDINE KINASE CPXA"/>
    <property type="match status" value="1"/>
</dbReference>
<evidence type="ECO:0000256" key="13">
    <source>
        <dbReference type="ARBA" id="ARBA00023136"/>
    </source>
</evidence>
<feature type="transmembrane region" description="Helical" evidence="14">
    <location>
        <begin position="12"/>
        <end position="31"/>
    </location>
</feature>